<reference evidence="5 6" key="1">
    <citation type="submission" date="2020-08" db="EMBL/GenBank/DDBJ databases">
        <title>Sequencing the genomes of 1000 actinobacteria strains.</title>
        <authorList>
            <person name="Klenk H.-P."/>
        </authorList>
    </citation>
    <scope>NUCLEOTIDE SEQUENCE [LARGE SCALE GENOMIC DNA]</scope>
    <source>
        <strain evidence="5 6">DSM 28967</strain>
    </source>
</reference>
<dbReference type="InterPro" id="IPR001845">
    <property type="entry name" value="HTH_ArsR_DNA-bd_dom"/>
</dbReference>
<accession>A0A7W9J680</accession>
<feature type="domain" description="HTH arsR-type" evidence="4">
    <location>
        <begin position="251"/>
        <end position="326"/>
    </location>
</feature>
<dbReference type="SUPFAM" id="SSF46785">
    <property type="entry name" value="Winged helix' DNA-binding domain"/>
    <property type="match status" value="1"/>
</dbReference>
<name>A0A7W9J680_9ACTN</name>
<keyword evidence="3" id="KW-0804">Transcription</keyword>
<evidence type="ECO:0000256" key="2">
    <source>
        <dbReference type="ARBA" id="ARBA00023125"/>
    </source>
</evidence>
<dbReference type="CDD" id="cd00090">
    <property type="entry name" value="HTH_ARSR"/>
    <property type="match status" value="1"/>
</dbReference>
<organism evidence="5 6">
    <name type="scientific">Kribbella italica</name>
    <dbReference type="NCBI Taxonomy" id="1540520"/>
    <lineage>
        <taxon>Bacteria</taxon>
        <taxon>Bacillati</taxon>
        <taxon>Actinomycetota</taxon>
        <taxon>Actinomycetes</taxon>
        <taxon>Propionibacteriales</taxon>
        <taxon>Kribbellaceae</taxon>
        <taxon>Kribbella</taxon>
    </lineage>
</organism>
<keyword evidence="1" id="KW-0805">Transcription regulation</keyword>
<evidence type="ECO:0000259" key="4">
    <source>
        <dbReference type="SMART" id="SM00418"/>
    </source>
</evidence>
<dbReference type="PANTHER" id="PTHR43132:SF8">
    <property type="entry name" value="HTH-TYPE TRANSCRIPTIONAL REGULATOR KMTR"/>
    <property type="match status" value="1"/>
</dbReference>
<dbReference type="AlphaFoldDB" id="A0A7W9J680"/>
<evidence type="ECO:0000256" key="1">
    <source>
        <dbReference type="ARBA" id="ARBA00023015"/>
    </source>
</evidence>
<sequence length="333" mass="36156">MLRIHFTGQDLRRITLAAGPAPMWELLLSLHMVQQRDGRLVFGDWRRDVRAKVAPDQLRLLLELAPASGYSPDFLTPAEPLAGFEAALQTVLSTPRQSLRQQLSMIGGRRPPSTWIQALAGGEPQALRKLADAIRAYHEAAIAPYWSSIGMLVAADQARRGRTLVTHGVDDLLSSLHPRVRWEPPELQVLGMRDRSLQLDGRGIHLQPSAFCWQVPTKLRDPLLPPILVYPIDHTPGILDPGLGSAGRASDALGVLLGATRATALAATFSGCTTTQMAELCQVSLASASHQAGVLRSAGLITTRRTGSSVRHEITERGLCLLSARQQFGTPAH</sequence>
<dbReference type="GO" id="GO:0003700">
    <property type="term" value="F:DNA-binding transcription factor activity"/>
    <property type="evidence" value="ECO:0007669"/>
    <property type="project" value="InterPro"/>
</dbReference>
<dbReference type="Gene3D" id="1.10.10.10">
    <property type="entry name" value="Winged helix-like DNA-binding domain superfamily/Winged helix DNA-binding domain"/>
    <property type="match status" value="1"/>
</dbReference>
<dbReference type="InterPro" id="IPR036390">
    <property type="entry name" value="WH_DNA-bd_sf"/>
</dbReference>
<protein>
    <submittedName>
        <fullName evidence="5">DNA-binding transcriptional ArsR family regulator</fullName>
    </submittedName>
</protein>
<dbReference type="InterPro" id="IPR011991">
    <property type="entry name" value="ArsR-like_HTH"/>
</dbReference>
<keyword evidence="6" id="KW-1185">Reference proteome</keyword>
<comment type="caution">
    <text evidence="5">The sequence shown here is derived from an EMBL/GenBank/DDBJ whole genome shotgun (WGS) entry which is preliminary data.</text>
</comment>
<dbReference type="InterPro" id="IPR051011">
    <property type="entry name" value="Metal_resp_trans_reg"/>
</dbReference>
<evidence type="ECO:0000313" key="6">
    <source>
        <dbReference type="Proteomes" id="UP000549971"/>
    </source>
</evidence>
<dbReference type="EMBL" id="JACHMY010000001">
    <property type="protein sequence ID" value="MBB5835857.1"/>
    <property type="molecule type" value="Genomic_DNA"/>
</dbReference>
<evidence type="ECO:0000256" key="3">
    <source>
        <dbReference type="ARBA" id="ARBA00023163"/>
    </source>
</evidence>
<dbReference type="RefSeq" id="WP_184795447.1">
    <property type="nucleotide sequence ID" value="NZ_JACHMY010000001.1"/>
</dbReference>
<dbReference type="SMART" id="SM00418">
    <property type="entry name" value="HTH_ARSR"/>
    <property type="match status" value="1"/>
</dbReference>
<evidence type="ECO:0000313" key="5">
    <source>
        <dbReference type="EMBL" id="MBB5835857.1"/>
    </source>
</evidence>
<dbReference type="Proteomes" id="UP000549971">
    <property type="component" value="Unassembled WGS sequence"/>
</dbReference>
<keyword evidence="2 5" id="KW-0238">DNA-binding</keyword>
<dbReference type="GO" id="GO:0003677">
    <property type="term" value="F:DNA binding"/>
    <property type="evidence" value="ECO:0007669"/>
    <property type="project" value="UniProtKB-KW"/>
</dbReference>
<dbReference type="PANTHER" id="PTHR43132">
    <property type="entry name" value="ARSENICAL RESISTANCE OPERON REPRESSOR ARSR-RELATED"/>
    <property type="match status" value="1"/>
</dbReference>
<proteinExistence type="predicted"/>
<dbReference type="InterPro" id="IPR036388">
    <property type="entry name" value="WH-like_DNA-bd_sf"/>
</dbReference>
<gene>
    <name evidence="5" type="ORF">HDA39_002591</name>
</gene>